<keyword evidence="2" id="KW-1185">Reference proteome</keyword>
<evidence type="ECO:0000313" key="1">
    <source>
        <dbReference type="EMBL" id="QFG06324.1"/>
    </source>
</evidence>
<reference evidence="1" key="1">
    <citation type="submission" date="2019-04" db="EMBL/GenBank/DDBJ databases">
        <title>Genomic and proteomic characterization of cyanophage S-SCSM1 provides new insights into understanding the viral gene diversity and phage-host interactions.</title>
        <authorList>
            <person name="Wang Q."/>
            <person name="Xu Y."/>
            <person name="Jiao N."/>
            <person name="Zhang R."/>
        </authorList>
    </citation>
    <scope>NUCLEOTIDE SEQUENCE [LARGE SCALE GENOMIC DNA]</scope>
</reference>
<accession>A0A6M2ZHI9</accession>
<proteinExistence type="predicted"/>
<dbReference type="Gene3D" id="2.30.30.100">
    <property type="match status" value="1"/>
</dbReference>
<gene>
    <name evidence="1" type="ORF">SSCSM1_67</name>
</gene>
<dbReference type="Proteomes" id="UP000515683">
    <property type="component" value="Segment"/>
</dbReference>
<evidence type="ECO:0000313" key="2">
    <source>
        <dbReference type="Proteomes" id="UP000515683"/>
    </source>
</evidence>
<name>A0A6M2ZHI9_9CAUD</name>
<protein>
    <submittedName>
        <fullName evidence="1">Uncharacterized protein</fullName>
    </submittedName>
</protein>
<organism evidence="1 2">
    <name type="scientific">Synechococcus phage S-SCSM1</name>
    <dbReference type="NCBI Taxonomy" id="2588487"/>
    <lineage>
        <taxon>Viruses</taxon>
        <taxon>Duplodnaviria</taxon>
        <taxon>Heunggongvirae</taxon>
        <taxon>Uroviricota</taxon>
        <taxon>Caudoviricetes</taxon>
        <taxon>Pantevenvirales</taxon>
        <taxon>Kyanoviridae</taxon>
        <taxon>Zhoulongquanvirus</taxon>
        <taxon>Zhoulongquanvirus esscess</taxon>
    </lineage>
</organism>
<dbReference type="EMBL" id="MK867354">
    <property type="protein sequence ID" value="QFG06324.1"/>
    <property type="molecule type" value="Genomic_DNA"/>
</dbReference>
<sequence length="97" mass="10803">MIDVKLLRIVTGEEVIAELVTEDENTITVKNGLVVLPGAQNVGFAPWATVIDKEDPDIQLSRDFIVYMVNVDSAVKKKYNEIFGSKLITPDEKKLIV</sequence>